<keyword evidence="1" id="KW-0472">Membrane</keyword>
<dbReference type="VEuPathDB" id="FungiDB:BO71DRAFT_336042"/>
<dbReference type="OrthoDB" id="4483219at2759"/>
<evidence type="ECO:0000313" key="3">
    <source>
        <dbReference type="Proteomes" id="UP000247810"/>
    </source>
</evidence>
<name>A0A319D5G1_9EURO</name>
<dbReference type="EMBL" id="KZ826014">
    <property type="protein sequence ID" value="PYH89737.1"/>
    <property type="molecule type" value="Genomic_DNA"/>
</dbReference>
<sequence length="50" mass="5667">AHTTTGCGEQGFPSAQPYLSHTPGANPFCCMFLFLHSFLFFYFKELKKCD</sequence>
<protein>
    <submittedName>
        <fullName evidence="2">Uncharacterized protein</fullName>
    </submittedName>
</protein>
<keyword evidence="3" id="KW-1185">Reference proteome</keyword>
<reference evidence="2 3" key="1">
    <citation type="submission" date="2018-02" db="EMBL/GenBank/DDBJ databases">
        <title>The genomes of Aspergillus section Nigri reveals drivers in fungal speciation.</title>
        <authorList>
            <consortium name="DOE Joint Genome Institute"/>
            <person name="Vesth T.C."/>
            <person name="Nybo J."/>
            <person name="Theobald S."/>
            <person name="Brandl J."/>
            <person name="Frisvad J.C."/>
            <person name="Nielsen K.F."/>
            <person name="Lyhne E.K."/>
            <person name="Kogle M.E."/>
            <person name="Kuo A."/>
            <person name="Riley R."/>
            <person name="Clum A."/>
            <person name="Nolan M."/>
            <person name="Lipzen A."/>
            <person name="Salamov A."/>
            <person name="Henrissat B."/>
            <person name="Wiebenga A."/>
            <person name="De vries R.P."/>
            <person name="Grigoriev I.V."/>
            <person name="Mortensen U.H."/>
            <person name="Andersen M.R."/>
            <person name="Baker S.E."/>
        </authorList>
    </citation>
    <scope>NUCLEOTIDE SEQUENCE [LARGE SCALE GENOMIC DNA]</scope>
    <source>
        <strain evidence="2 3">CBS 707.79</strain>
    </source>
</reference>
<dbReference type="AlphaFoldDB" id="A0A319D5G1"/>
<evidence type="ECO:0000313" key="2">
    <source>
        <dbReference type="EMBL" id="PYH89737.1"/>
    </source>
</evidence>
<keyword evidence="1" id="KW-0812">Transmembrane</keyword>
<organism evidence="2 3">
    <name type="scientific">Aspergillus ellipticus CBS 707.79</name>
    <dbReference type="NCBI Taxonomy" id="1448320"/>
    <lineage>
        <taxon>Eukaryota</taxon>
        <taxon>Fungi</taxon>
        <taxon>Dikarya</taxon>
        <taxon>Ascomycota</taxon>
        <taxon>Pezizomycotina</taxon>
        <taxon>Eurotiomycetes</taxon>
        <taxon>Eurotiomycetidae</taxon>
        <taxon>Eurotiales</taxon>
        <taxon>Aspergillaceae</taxon>
        <taxon>Aspergillus</taxon>
        <taxon>Aspergillus subgen. Circumdati</taxon>
    </lineage>
</organism>
<accession>A0A319D5G1</accession>
<gene>
    <name evidence="2" type="ORF">BO71DRAFT_336042</name>
</gene>
<proteinExistence type="predicted"/>
<keyword evidence="1" id="KW-1133">Transmembrane helix</keyword>
<feature type="non-terminal residue" evidence="2">
    <location>
        <position position="1"/>
    </location>
</feature>
<dbReference type="Proteomes" id="UP000247810">
    <property type="component" value="Unassembled WGS sequence"/>
</dbReference>
<evidence type="ECO:0000256" key="1">
    <source>
        <dbReference type="SAM" id="Phobius"/>
    </source>
</evidence>
<feature type="transmembrane region" description="Helical" evidence="1">
    <location>
        <begin position="24"/>
        <end position="43"/>
    </location>
</feature>